<dbReference type="GO" id="GO:0003729">
    <property type="term" value="F:mRNA binding"/>
    <property type="evidence" value="ECO:0007669"/>
    <property type="project" value="TreeGrafter"/>
</dbReference>
<evidence type="ECO:0000256" key="2">
    <source>
        <dbReference type="SAM" id="MobiDB-lite"/>
    </source>
</evidence>
<keyword evidence="1" id="KW-0677">Repeat</keyword>
<name>A0A139I3M4_9PEZI</name>
<dbReference type="InterPro" id="IPR057027">
    <property type="entry name" value="TPR_mt"/>
</dbReference>
<dbReference type="NCBIfam" id="TIGR00756">
    <property type="entry name" value="PPR"/>
    <property type="match status" value="1"/>
</dbReference>
<dbReference type="Proteomes" id="UP000073492">
    <property type="component" value="Unassembled WGS sequence"/>
</dbReference>
<feature type="domain" description="Pentatricopeptide repeat-containing protein-mitochondrial" evidence="3">
    <location>
        <begin position="322"/>
        <end position="455"/>
    </location>
</feature>
<dbReference type="InterPro" id="IPR011990">
    <property type="entry name" value="TPR-like_helical_dom_sf"/>
</dbReference>
<dbReference type="InterPro" id="IPR002885">
    <property type="entry name" value="PPR_rpt"/>
</dbReference>
<protein>
    <recommendedName>
        <fullName evidence="3">Pentatricopeptide repeat-containing protein-mitochondrial domain-containing protein</fullName>
    </recommendedName>
</protein>
<dbReference type="AlphaFoldDB" id="A0A139I3M4"/>
<dbReference type="Gene3D" id="1.25.40.10">
    <property type="entry name" value="Tetratricopeptide repeat domain"/>
    <property type="match status" value="2"/>
</dbReference>
<dbReference type="PANTHER" id="PTHR47933">
    <property type="entry name" value="PENTATRICOPEPTIDE REPEAT-CONTAINING PROTEIN 1, MITOCHONDRIAL"/>
    <property type="match status" value="1"/>
</dbReference>
<dbReference type="EMBL" id="LFZO01000352">
    <property type="protein sequence ID" value="KXT09333.1"/>
    <property type="molecule type" value="Genomic_DNA"/>
</dbReference>
<evidence type="ECO:0000256" key="1">
    <source>
        <dbReference type="ARBA" id="ARBA00022737"/>
    </source>
</evidence>
<dbReference type="OrthoDB" id="747253at2759"/>
<organism evidence="4 5">
    <name type="scientific">Pseudocercospora musae</name>
    <dbReference type="NCBI Taxonomy" id="113226"/>
    <lineage>
        <taxon>Eukaryota</taxon>
        <taxon>Fungi</taxon>
        <taxon>Dikarya</taxon>
        <taxon>Ascomycota</taxon>
        <taxon>Pezizomycotina</taxon>
        <taxon>Dothideomycetes</taxon>
        <taxon>Dothideomycetidae</taxon>
        <taxon>Mycosphaerellales</taxon>
        <taxon>Mycosphaerellaceae</taxon>
        <taxon>Pseudocercospora</taxon>
    </lineage>
</organism>
<evidence type="ECO:0000313" key="5">
    <source>
        <dbReference type="Proteomes" id="UP000073492"/>
    </source>
</evidence>
<accession>A0A139I3M4</accession>
<comment type="caution">
    <text evidence="4">The sequence shown here is derived from an EMBL/GenBank/DDBJ whole genome shotgun (WGS) entry which is preliminary data.</text>
</comment>
<dbReference type="STRING" id="113226.A0A139I3M4"/>
<dbReference type="InterPro" id="IPR051240">
    <property type="entry name" value="Mito_RNA-Proc/Resp"/>
</dbReference>
<sequence>MTTAKVAIDSLWQCSCPSWTPASLVSASRFLQRTQRPIRLQQCLRFSTSAKRRSLEPISEVRYDASPQYANKQVFNPIGRYGRTRGTKALLASNDRPLPQDLEQDETEFIYGRLRAAAVKGHARQCRYFAEYLVKERGEKPNLQIYNALIAVNVHHELGAAWRVSELLEEMRADGLQPDVGTCHAALKVLSIHLDHLLRSDILEYMGKKWYELSEDGAHDVAAGLFRDALFEQALLRLDKMGQDQMHVEPWLYDMAVFMLCEAGEVEEAYRIMRMRYDTGERNLRRSVWSFLLDKASEYRHHDATSFVWTCQVNQGYLNLSSGVCMNVLATAAQFGDAAMATEVFKHLSKRGTAYKPIHFELLIQAYLSAKPPDANRALSILTIMPMEKLEPTIAQTRALFLYLRDKPDLLRDALLMLRELHQQGRKISIAVLNLLIECYVEQKNLDEAMKVYKLIHTFAPMSQGAQKSFANVETFNLLLKGCRISNPPDAQRASFLVSELLALRVIPTSITYDRLILVFVEAATTALRNAKLSSDPAHTKQQYDLGRQMLDWSFRHFTDMQPLGWMPRFGTLEVLAVELANVGDDRCWDVLQVAEDKGNKVEGFEQKGKWARRNVEKAWERYLDEQEEAKQGLPSAEEDVIQRSSSG</sequence>
<feature type="region of interest" description="Disordered" evidence="2">
    <location>
        <begin position="627"/>
        <end position="648"/>
    </location>
</feature>
<reference evidence="4 5" key="1">
    <citation type="submission" date="2015-07" db="EMBL/GenBank/DDBJ databases">
        <title>Comparative genomics of the Sigatoka disease complex on banana suggests a link between parallel evolutionary changes in Pseudocercospora fijiensis and Pseudocercospora eumusae and increased virulence on the banana host.</title>
        <authorList>
            <person name="Chang T.-C."/>
            <person name="Salvucci A."/>
            <person name="Crous P.W."/>
            <person name="Stergiopoulos I."/>
        </authorList>
    </citation>
    <scope>NUCLEOTIDE SEQUENCE [LARGE SCALE GENOMIC DNA]</scope>
    <source>
        <strain evidence="4 5">CBS 116634</strain>
    </source>
</reference>
<evidence type="ECO:0000259" key="3">
    <source>
        <dbReference type="Pfam" id="PF23276"/>
    </source>
</evidence>
<gene>
    <name evidence="4" type="ORF">AC579_4103</name>
</gene>
<dbReference type="Pfam" id="PF23276">
    <property type="entry name" value="TPR_24"/>
    <property type="match status" value="1"/>
</dbReference>
<evidence type="ECO:0000313" key="4">
    <source>
        <dbReference type="EMBL" id="KXT09333.1"/>
    </source>
</evidence>
<keyword evidence="5" id="KW-1185">Reference proteome</keyword>
<dbReference type="PANTHER" id="PTHR47933:SF11">
    <property type="entry name" value="PENTATRICOPEPTIDE REPEAT-CONTAINING PROTEIN 2"/>
    <property type="match status" value="1"/>
</dbReference>
<proteinExistence type="predicted"/>